<dbReference type="OrthoDB" id="10249888at2759"/>
<dbReference type="Proteomes" id="UP000692954">
    <property type="component" value="Unassembled WGS sequence"/>
</dbReference>
<gene>
    <name evidence="2" type="ORF">PSON_ATCC_30995.1.T0010226</name>
</gene>
<feature type="domain" description="FCP1 homology" evidence="1">
    <location>
        <begin position="1"/>
        <end position="48"/>
    </location>
</feature>
<dbReference type="EMBL" id="CAJJDN010000001">
    <property type="protein sequence ID" value="CAD8045703.1"/>
    <property type="molecule type" value="Genomic_DNA"/>
</dbReference>
<evidence type="ECO:0000313" key="3">
    <source>
        <dbReference type="Proteomes" id="UP000692954"/>
    </source>
</evidence>
<name>A0A8S1JSS3_9CILI</name>
<evidence type="ECO:0000313" key="2">
    <source>
        <dbReference type="EMBL" id="CAD8045703.1"/>
    </source>
</evidence>
<keyword evidence="3" id="KW-1185">Reference proteome</keyword>
<sequence length="70" mass="8406">MLIINNESYSYSYQLDNGIPIVPCYDNKYDKELIFLTDYLMNLKQCEQLNIFILDVQQWRGMFKRDVLSS</sequence>
<protein>
    <recommendedName>
        <fullName evidence="1">FCP1 homology domain-containing protein</fullName>
    </recommendedName>
</protein>
<evidence type="ECO:0000259" key="1">
    <source>
        <dbReference type="Pfam" id="PF03031"/>
    </source>
</evidence>
<proteinExistence type="predicted"/>
<comment type="caution">
    <text evidence="2">The sequence shown here is derived from an EMBL/GenBank/DDBJ whole genome shotgun (WGS) entry which is preliminary data.</text>
</comment>
<dbReference type="InterPro" id="IPR004274">
    <property type="entry name" value="FCP1_dom"/>
</dbReference>
<reference evidence="2" key="1">
    <citation type="submission" date="2021-01" db="EMBL/GenBank/DDBJ databases">
        <authorList>
            <consortium name="Genoscope - CEA"/>
            <person name="William W."/>
        </authorList>
    </citation>
    <scope>NUCLEOTIDE SEQUENCE</scope>
</reference>
<dbReference type="AlphaFoldDB" id="A0A8S1JSS3"/>
<accession>A0A8S1JSS3</accession>
<organism evidence="2 3">
    <name type="scientific">Paramecium sonneborni</name>
    <dbReference type="NCBI Taxonomy" id="65129"/>
    <lineage>
        <taxon>Eukaryota</taxon>
        <taxon>Sar</taxon>
        <taxon>Alveolata</taxon>
        <taxon>Ciliophora</taxon>
        <taxon>Intramacronucleata</taxon>
        <taxon>Oligohymenophorea</taxon>
        <taxon>Peniculida</taxon>
        <taxon>Parameciidae</taxon>
        <taxon>Paramecium</taxon>
    </lineage>
</organism>
<dbReference type="Pfam" id="PF03031">
    <property type="entry name" value="NIF"/>
    <property type="match status" value="1"/>
</dbReference>